<gene>
    <name evidence="2" type="ORF">GCM10008106_34090</name>
</gene>
<dbReference type="Gene3D" id="2.30.40.10">
    <property type="entry name" value="Urease, subunit C, domain 1"/>
    <property type="match status" value="1"/>
</dbReference>
<dbReference type="InterPro" id="IPR051781">
    <property type="entry name" value="Metallo-dep_Hydrolase"/>
</dbReference>
<protein>
    <submittedName>
        <fullName evidence="2">Amidohydrolase</fullName>
    </submittedName>
</protein>
<dbReference type="GO" id="GO:0016810">
    <property type="term" value="F:hydrolase activity, acting on carbon-nitrogen (but not peptide) bonds"/>
    <property type="evidence" value="ECO:0007669"/>
    <property type="project" value="InterPro"/>
</dbReference>
<dbReference type="SUPFAM" id="SSF51338">
    <property type="entry name" value="Composite domain of metallo-dependent hydrolases"/>
    <property type="match status" value="1"/>
</dbReference>
<dbReference type="PANTHER" id="PTHR43135:SF3">
    <property type="entry name" value="ALPHA-D-RIBOSE 1-METHYLPHOSPHONATE 5-TRIPHOSPHATE DIPHOSPHATASE"/>
    <property type="match status" value="1"/>
</dbReference>
<sequence>MQFPNIENMKKILSFILSLVLLPFLGFAQYDGEFVKPKNGRFLLQNATIVTVTNGTIQNGSILLANGKIQALGQQVDAGDAEVIDCTGLFIYPGLIDGGSRLGLVEVGSLAETQDYAEIGQVTPNMEALVAVNPNSVAIPVTRVSGVTTTLTMPSGGLFPGTAALINLNGYTPDQMYAGFKGVVMNFPSSARRSTWDRRSDDDIKKEFEKAQETLNEIWEKATTYHRLKTAGAALEYYPEMEHLSKVVAGELPLLVEVNAATDILKAIEWIASKEVKAILTGVAEGWRVAEQIAAAKLPVVTGPMLSIPTRQSDRYDAAYTNPGKMAKAGVKVAIRANDAENTRNLPFNAGFAAAYGMGKEEALKAVTIYPAEIFGVADRLGSLEVGKDATLLVSTGDPFETRTQIRHVFIDGYRVPMSNRHIKLYQEFLERSPGLEKN</sequence>
<evidence type="ECO:0000259" key="1">
    <source>
        <dbReference type="Pfam" id="PF01979"/>
    </source>
</evidence>
<dbReference type="SUPFAM" id="SSF51556">
    <property type="entry name" value="Metallo-dependent hydrolases"/>
    <property type="match status" value="1"/>
</dbReference>
<reference evidence="2" key="1">
    <citation type="journal article" date="2014" name="Int. J. Syst. Evol. Microbiol.">
        <title>Complete genome sequence of Corynebacterium casei LMG S-19264T (=DSM 44701T), isolated from a smear-ripened cheese.</title>
        <authorList>
            <consortium name="US DOE Joint Genome Institute (JGI-PGF)"/>
            <person name="Walter F."/>
            <person name="Albersmeier A."/>
            <person name="Kalinowski J."/>
            <person name="Ruckert C."/>
        </authorList>
    </citation>
    <scope>NUCLEOTIDE SEQUENCE</scope>
    <source>
        <strain evidence="2">KCTC 23224</strain>
    </source>
</reference>
<organism evidence="2 3">
    <name type="scientific">Mongoliitalea lutea</name>
    <dbReference type="NCBI Taxonomy" id="849756"/>
    <lineage>
        <taxon>Bacteria</taxon>
        <taxon>Pseudomonadati</taxon>
        <taxon>Bacteroidota</taxon>
        <taxon>Cytophagia</taxon>
        <taxon>Cytophagales</taxon>
        <taxon>Cyclobacteriaceae</taxon>
        <taxon>Mongoliitalea</taxon>
    </lineage>
</organism>
<reference evidence="2" key="2">
    <citation type="submission" date="2020-09" db="EMBL/GenBank/DDBJ databases">
        <authorList>
            <person name="Sun Q."/>
            <person name="Kim S."/>
        </authorList>
    </citation>
    <scope>NUCLEOTIDE SEQUENCE</scope>
    <source>
        <strain evidence="2">KCTC 23224</strain>
    </source>
</reference>
<dbReference type="InterPro" id="IPR006680">
    <property type="entry name" value="Amidohydro-rel"/>
</dbReference>
<accession>A0A8J3D021</accession>
<evidence type="ECO:0000313" key="3">
    <source>
        <dbReference type="Proteomes" id="UP000642809"/>
    </source>
</evidence>
<feature type="domain" description="Amidohydrolase-related" evidence="1">
    <location>
        <begin position="321"/>
        <end position="413"/>
    </location>
</feature>
<dbReference type="Pfam" id="PF01979">
    <property type="entry name" value="Amidohydro_1"/>
    <property type="match status" value="1"/>
</dbReference>
<dbReference type="Proteomes" id="UP000642809">
    <property type="component" value="Unassembled WGS sequence"/>
</dbReference>
<comment type="caution">
    <text evidence="2">The sequence shown here is derived from an EMBL/GenBank/DDBJ whole genome shotgun (WGS) entry which is preliminary data.</text>
</comment>
<dbReference type="PANTHER" id="PTHR43135">
    <property type="entry name" value="ALPHA-D-RIBOSE 1-METHYLPHOSPHONATE 5-TRIPHOSPHATE DIPHOSPHATASE"/>
    <property type="match status" value="1"/>
</dbReference>
<dbReference type="InterPro" id="IPR011059">
    <property type="entry name" value="Metal-dep_hydrolase_composite"/>
</dbReference>
<name>A0A8J3D021_9BACT</name>
<dbReference type="InterPro" id="IPR032466">
    <property type="entry name" value="Metal_Hydrolase"/>
</dbReference>
<dbReference type="AlphaFoldDB" id="A0A8J3D021"/>
<dbReference type="Gene3D" id="3.20.20.140">
    <property type="entry name" value="Metal-dependent hydrolases"/>
    <property type="match status" value="1"/>
</dbReference>
<dbReference type="EMBL" id="BMYF01000025">
    <property type="protein sequence ID" value="GHB50430.1"/>
    <property type="molecule type" value="Genomic_DNA"/>
</dbReference>
<evidence type="ECO:0000313" key="2">
    <source>
        <dbReference type="EMBL" id="GHB50430.1"/>
    </source>
</evidence>
<proteinExistence type="predicted"/>
<keyword evidence="3" id="KW-1185">Reference proteome</keyword>